<dbReference type="Proteomes" id="UP001050808">
    <property type="component" value="Unassembled WGS sequence"/>
</dbReference>
<protein>
    <submittedName>
        <fullName evidence="3">Uncharacterized protein</fullName>
    </submittedName>
</protein>
<keyword evidence="1" id="KW-0812">Transmembrane</keyword>
<reference evidence="3" key="1">
    <citation type="submission" date="2024-05" db="EMBL/GenBank/DDBJ databases">
        <title>Whole genome shotgun sequence of Streptomyces violascens NBRC 12920.</title>
        <authorList>
            <person name="Komaki H."/>
            <person name="Tamura T."/>
        </authorList>
    </citation>
    <scope>NUCLEOTIDE SEQUENCE</scope>
    <source>
        <strain evidence="3">NBRC 12920</strain>
    </source>
</reference>
<feature type="transmembrane region" description="Helical" evidence="1">
    <location>
        <begin position="335"/>
        <end position="354"/>
    </location>
</feature>
<evidence type="ECO:0000313" key="3">
    <source>
        <dbReference type="EMBL" id="GHI38238.1"/>
    </source>
</evidence>
<keyword evidence="4" id="KW-1185">Reference proteome</keyword>
<keyword evidence="2" id="KW-0732">Signal</keyword>
<name>A0ABQ3QLV1_9ACTN</name>
<proteinExistence type="predicted"/>
<evidence type="ECO:0000256" key="2">
    <source>
        <dbReference type="SAM" id="SignalP"/>
    </source>
</evidence>
<keyword evidence="1" id="KW-0472">Membrane</keyword>
<feature type="chain" id="PRO_5046657173" evidence="2">
    <location>
        <begin position="31"/>
        <end position="362"/>
    </location>
</feature>
<accession>A0ABQ3QLV1</accession>
<keyword evidence="1" id="KW-1133">Transmembrane helix</keyword>
<comment type="caution">
    <text evidence="3">The sequence shown here is derived from an EMBL/GenBank/DDBJ whole genome shotgun (WGS) entry which is preliminary data.</text>
</comment>
<sequence length="362" mass="37082">MSTYARTSLRAAIATAALAGAFLTPAAAFAATSAPAPAASGTCHVTKDVASVQPYMFVTLTNDLANGPKAELRNDQGKVVASVDRAHPTDLSDGIKLEEAKGGKAVFFQRSQGGDAPWTSQNFPALPKTCTDPGDATYKLVNGETLAVHRFATNHYRAEFLTNGKVVKIMETEGEDVDAFVHGMHVTLNSSTGKVNSEYINGRSGCTVTEVVPSVFHAGMSVKLTNGPEGAKASLRDSGLKVFATVDRAHPVSGQGIRVDGANTAAPKLGQRTQGGDTPYAYTDFPKLPAGCASGTAAKTPVNAPTQNGGQTTVVPKGAVAAGADIKQGGGDDTALIAGGAGLAVVAAGGYVVLRRRNAARI</sequence>
<dbReference type="RefSeq" id="WP_189962923.1">
    <property type="nucleotide sequence ID" value="NZ_BMUA01000007.1"/>
</dbReference>
<evidence type="ECO:0000256" key="1">
    <source>
        <dbReference type="SAM" id="Phobius"/>
    </source>
</evidence>
<evidence type="ECO:0000313" key="4">
    <source>
        <dbReference type="Proteomes" id="UP001050808"/>
    </source>
</evidence>
<dbReference type="EMBL" id="BNDY01000005">
    <property type="protein sequence ID" value="GHI38238.1"/>
    <property type="molecule type" value="Genomic_DNA"/>
</dbReference>
<organism evidence="3 4">
    <name type="scientific">Streptomyces violascens</name>
    <dbReference type="NCBI Taxonomy" id="67381"/>
    <lineage>
        <taxon>Bacteria</taxon>
        <taxon>Bacillati</taxon>
        <taxon>Actinomycetota</taxon>
        <taxon>Actinomycetes</taxon>
        <taxon>Kitasatosporales</taxon>
        <taxon>Streptomycetaceae</taxon>
        <taxon>Streptomyces</taxon>
    </lineage>
</organism>
<gene>
    <name evidence="3" type="ORF">Sviol_26460</name>
</gene>
<feature type="signal peptide" evidence="2">
    <location>
        <begin position="1"/>
        <end position="30"/>
    </location>
</feature>